<protein>
    <submittedName>
        <fullName evidence="1">Uncharacterized protein</fullName>
    </submittedName>
</protein>
<dbReference type="AlphaFoldDB" id="A0A419N9N7"/>
<accession>A0A419N9N7</accession>
<keyword evidence="2" id="KW-1185">Reference proteome</keyword>
<comment type="caution">
    <text evidence="1">The sequence shown here is derived from an EMBL/GenBank/DDBJ whole genome shotgun (WGS) entry which is preliminary data.</text>
</comment>
<dbReference type="OrthoDB" id="6434096at2"/>
<gene>
    <name evidence="1" type="ORF">D6C13_10245</name>
</gene>
<dbReference type="RefSeq" id="WP_120132653.1">
    <property type="nucleotide sequence ID" value="NZ_RAHH01000010.1"/>
</dbReference>
<organism evidence="1 2">
    <name type="scientific">Rahnella woolbedingensis</name>
    <dbReference type="NCBI Taxonomy" id="1510574"/>
    <lineage>
        <taxon>Bacteria</taxon>
        <taxon>Pseudomonadati</taxon>
        <taxon>Pseudomonadota</taxon>
        <taxon>Gammaproteobacteria</taxon>
        <taxon>Enterobacterales</taxon>
        <taxon>Yersiniaceae</taxon>
        <taxon>Rahnella</taxon>
    </lineage>
</organism>
<proteinExistence type="predicted"/>
<evidence type="ECO:0000313" key="1">
    <source>
        <dbReference type="EMBL" id="RJT44538.1"/>
    </source>
</evidence>
<reference evidence="1 2" key="1">
    <citation type="submission" date="2018-09" db="EMBL/GenBank/DDBJ databases">
        <authorList>
            <person name="Le Fleche-Mateos A."/>
        </authorList>
    </citation>
    <scope>NUCLEOTIDE SEQUENCE [LARGE SCALE GENOMIC DNA]</scope>
    <source>
        <strain evidence="1 2">DSM 27399</strain>
    </source>
</reference>
<dbReference type="EMBL" id="RAHH01000010">
    <property type="protein sequence ID" value="RJT44538.1"/>
    <property type="molecule type" value="Genomic_DNA"/>
</dbReference>
<evidence type="ECO:0000313" key="2">
    <source>
        <dbReference type="Proteomes" id="UP000284908"/>
    </source>
</evidence>
<sequence>MKSKFIHIKATPAGISIVLRADAGKQQIGYSAAIRQLEEGHYDHYLSDGLRVVSEIAQASKKGWFKQSDEQAVIVWRWLVACLFIDEQLAKHGTIDATKMDGTTEKAAVYRGQYGGIVIYPATERFALANHIEGMAFERFSAVKAHDQIVKLYQHMAEADPLNGNLRLSQWGRESLAILHDGFIQKVNAEGWPETPTAH</sequence>
<dbReference type="Proteomes" id="UP000284908">
    <property type="component" value="Unassembled WGS sequence"/>
</dbReference>
<name>A0A419N9N7_9GAMM</name>